<evidence type="ECO:0000256" key="1">
    <source>
        <dbReference type="ARBA" id="ARBA00009091"/>
    </source>
</evidence>
<name>A0ABN6Z282_9BACE</name>
<comment type="similarity">
    <text evidence="1">Belongs to the Skp family.</text>
</comment>
<organism evidence="4 5">
    <name type="scientific">Bacteroides sedimenti</name>
    <dbReference type="NCBI Taxonomy" id="2136147"/>
    <lineage>
        <taxon>Bacteria</taxon>
        <taxon>Pseudomonadati</taxon>
        <taxon>Bacteroidota</taxon>
        <taxon>Bacteroidia</taxon>
        <taxon>Bacteroidales</taxon>
        <taxon>Bacteroidaceae</taxon>
        <taxon>Bacteroides</taxon>
    </lineage>
</organism>
<dbReference type="Pfam" id="PF03938">
    <property type="entry name" value="OmpH"/>
    <property type="match status" value="1"/>
</dbReference>
<sequence length="202" mass="23290">MKRINYLAKGILAAAVIVMFTQCNGKKAESEESSAANMGAAPSGLKIAYVEIDTLLTKYTFWNDLNEMMMKKEENIRATLNQKARELDAEGKEFQRKVQNNAFVSRERAEQENARLIKKQQELQELQTRLTNEMQAENQKNSIQLRDSINSFLKIYNKKHKYSMIFSNTGFDNLLYADKAYNITNDIIKGLNDRYAPSQKKK</sequence>
<dbReference type="SUPFAM" id="SSF111384">
    <property type="entry name" value="OmpH-like"/>
    <property type="match status" value="1"/>
</dbReference>
<dbReference type="PANTHER" id="PTHR35089:SF1">
    <property type="entry name" value="CHAPERONE PROTEIN SKP"/>
    <property type="match status" value="1"/>
</dbReference>
<dbReference type="Gene3D" id="3.30.910.20">
    <property type="entry name" value="Skp domain"/>
    <property type="match status" value="1"/>
</dbReference>
<gene>
    <name evidence="4" type="ORF">BSYN_05170</name>
</gene>
<keyword evidence="3" id="KW-0175">Coiled coil</keyword>
<dbReference type="RefSeq" id="WP_353333036.1">
    <property type="nucleotide sequence ID" value="NZ_AP028055.1"/>
</dbReference>
<dbReference type="InterPro" id="IPR005632">
    <property type="entry name" value="Chaperone_Skp"/>
</dbReference>
<protein>
    <submittedName>
        <fullName evidence="4">Membrane protein</fullName>
    </submittedName>
</protein>
<dbReference type="PANTHER" id="PTHR35089">
    <property type="entry name" value="CHAPERONE PROTEIN SKP"/>
    <property type="match status" value="1"/>
</dbReference>
<feature type="coiled-coil region" evidence="3">
    <location>
        <begin position="70"/>
        <end position="140"/>
    </location>
</feature>
<dbReference type="SMART" id="SM00935">
    <property type="entry name" value="OmpH"/>
    <property type="match status" value="1"/>
</dbReference>
<dbReference type="Proteomes" id="UP001496674">
    <property type="component" value="Chromosome"/>
</dbReference>
<evidence type="ECO:0000256" key="3">
    <source>
        <dbReference type="SAM" id="Coils"/>
    </source>
</evidence>
<reference evidence="4 5" key="1">
    <citation type="submission" date="2023-04" db="EMBL/GenBank/DDBJ databases">
        <title>Draft genome sequence of acteroides sedimenti strain YN3PY1.</title>
        <authorList>
            <person name="Yoshida N."/>
        </authorList>
    </citation>
    <scope>NUCLEOTIDE SEQUENCE [LARGE SCALE GENOMIC DNA]</scope>
    <source>
        <strain evidence="4 5">YN3PY1</strain>
    </source>
</reference>
<evidence type="ECO:0000256" key="2">
    <source>
        <dbReference type="ARBA" id="ARBA00022729"/>
    </source>
</evidence>
<dbReference type="InterPro" id="IPR024930">
    <property type="entry name" value="Skp_dom_sf"/>
</dbReference>
<proteinExistence type="inferred from homology"/>
<dbReference type="EMBL" id="AP028055">
    <property type="protein sequence ID" value="BEG98252.1"/>
    <property type="molecule type" value="Genomic_DNA"/>
</dbReference>
<evidence type="ECO:0000313" key="4">
    <source>
        <dbReference type="EMBL" id="BEG98252.1"/>
    </source>
</evidence>
<keyword evidence="2" id="KW-0732">Signal</keyword>
<keyword evidence="5" id="KW-1185">Reference proteome</keyword>
<accession>A0ABN6Z282</accession>
<evidence type="ECO:0000313" key="5">
    <source>
        <dbReference type="Proteomes" id="UP001496674"/>
    </source>
</evidence>